<dbReference type="RefSeq" id="XP_001320395.1">
    <property type="nucleotide sequence ID" value="XM_001320360.1"/>
</dbReference>
<dbReference type="PANTHER" id="PTHR11668:SF300">
    <property type="entry name" value="SERINE_THREONINE-PROTEIN PHOSPHATASE"/>
    <property type="match status" value="1"/>
</dbReference>
<dbReference type="PANTHER" id="PTHR11668">
    <property type="entry name" value="SERINE/THREONINE PROTEIN PHOSPHATASE"/>
    <property type="match status" value="1"/>
</dbReference>
<evidence type="ECO:0000256" key="5">
    <source>
        <dbReference type="ARBA" id="ARBA00023211"/>
    </source>
</evidence>
<evidence type="ECO:0000256" key="1">
    <source>
        <dbReference type="ARBA" id="ARBA00001936"/>
    </source>
</evidence>
<dbReference type="PRINTS" id="PR00114">
    <property type="entry name" value="STPHPHTASE"/>
</dbReference>
<dbReference type="Proteomes" id="UP000001542">
    <property type="component" value="Unassembled WGS sequence"/>
</dbReference>
<comment type="catalytic activity">
    <reaction evidence="7 8">
        <text>O-phospho-L-threonyl-[protein] + H2O = L-threonyl-[protein] + phosphate</text>
        <dbReference type="Rhea" id="RHEA:47004"/>
        <dbReference type="Rhea" id="RHEA-COMP:11060"/>
        <dbReference type="Rhea" id="RHEA-COMP:11605"/>
        <dbReference type="ChEBI" id="CHEBI:15377"/>
        <dbReference type="ChEBI" id="CHEBI:30013"/>
        <dbReference type="ChEBI" id="CHEBI:43474"/>
        <dbReference type="ChEBI" id="CHEBI:61977"/>
        <dbReference type="EC" id="3.1.3.16"/>
    </reaction>
</comment>
<dbReference type="SMART" id="SM00156">
    <property type="entry name" value="PP2Ac"/>
    <property type="match status" value="1"/>
</dbReference>
<name>A2EGT4_TRIV3</name>
<dbReference type="SMR" id="A2EGT4"/>
<evidence type="ECO:0000256" key="3">
    <source>
        <dbReference type="ARBA" id="ARBA00022801"/>
    </source>
</evidence>
<dbReference type="GO" id="GO:0004722">
    <property type="term" value="F:protein serine/threonine phosphatase activity"/>
    <property type="evidence" value="ECO:0000318"/>
    <property type="project" value="GO_Central"/>
</dbReference>
<dbReference type="VEuPathDB" id="TrichDB:TVAGG3_0172690"/>
<keyword evidence="3 8" id="KW-0378">Hydrolase</keyword>
<proteinExistence type="inferred from homology"/>
<dbReference type="FunFam" id="3.60.21.10:FF:000132">
    <property type="entry name" value="Serine/threonine-protein phosphatase"/>
    <property type="match status" value="1"/>
</dbReference>
<evidence type="ECO:0000256" key="6">
    <source>
        <dbReference type="ARBA" id="ARBA00047761"/>
    </source>
</evidence>
<evidence type="ECO:0000259" key="9">
    <source>
        <dbReference type="PROSITE" id="PS00125"/>
    </source>
</evidence>
<evidence type="ECO:0000313" key="10">
    <source>
        <dbReference type="EMBL" id="EAY08172.1"/>
    </source>
</evidence>
<dbReference type="PROSITE" id="PS00125">
    <property type="entry name" value="SER_THR_PHOSPHATASE"/>
    <property type="match status" value="1"/>
</dbReference>
<dbReference type="InterPro" id="IPR004843">
    <property type="entry name" value="Calcineurin-like_PHP"/>
</dbReference>
<dbReference type="SUPFAM" id="SSF56300">
    <property type="entry name" value="Metallo-dependent phosphatases"/>
    <property type="match status" value="1"/>
</dbReference>
<comment type="cofactor">
    <cofactor evidence="1">
        <name>Mn(2+)</name>
        <dbReference type="ChEBI" id="CHEBI:29035"/>
    </cofactor>
</comment>
<feature type="domain" description="Serine/threonine specific protein phosphatases" evidence="9">
    <location>
        <begin position="129"/>
        <end position="134"/>
    </location>
</feature>
<dbReference type="AlphaFoldDB" id="A2EGT4"/>
<dbReference type="InterPro" id="IPR050341">
    <property type="entry name" value="PP1_catalytic_subunit"/>
</dbReference>
<comment type="catalytic activity">
    <reaction evidence="6">
        <text>O-phospho-L-seryl-[protein] + H2O = L-seryl-[protein] + phosphate</text>
        <dbReference type="Rhea" id="RHEA:20629"/>
        <dbReference type="Rhea" id="RHEA-COMP:9863"/>
        <dbReference type="Rhea" id="RHEA-COMP:11604"/>
        <dbReference type="ChEBI" id="CHEBI:15377"/>
        <dbReference type="ChEBI" id="CHEBI:29999"/>
        <dbReference type="ChEBI" id="CHEBI:43474"/>
        <dbReference type="ChEBI" id="CHEBI:83421"/>
        <dbReference type="EC" id="3.1.3.16"/>
    </reaction>
</comment>
<protein>
    <recommendedName>
        <fullName evidence="8">Serine/threonine-protein phosphatase</fullName>
        <ecNumber evidence="8">3.1.3.16</ecNumber>
    </recommendedName>
</protein>
<dbReference type="STRING" id="5722.A2EGT4"/>
<keyword evidence="5" id="KW-0464">Manganese</keyword>
<dbReference type="Gene3D" id="3.60.21.10">
    <property type="match status" value="1"/>
</dbReference>
<comment type="similarity">
    <text evidence="8">Belongs to the PPP phosphatase family.</text>
</comment>
<dbReference type="InterPro" id="IPR006186">
    <property type="entry name" value="Ser/Thr-sp_prot-phosphatase"/>
</dbReference>
<dbReference type="eggNOG" id="KOG0374">
    <property type="taxonomic scope" value="Eukaryota"/>
</dbReference>
<dbReference type="Pfam" id="PF00149">
    <property type="entry name" value="Metallophos"/>
    <property type="match status" value="1"/>
</dbReference>
<reference evidence="10" key="1">
    <citation type="submission" date="2006-10" db="EMBL/GenBank/DDBJ databases">
        <authorList>
            <person name="Amadeo P."/>
            <person name="Zhao Q."/>
            <person name="Wortman J."/>
            <person name="Fraser-Liggett C."/>
            <person name="Carlton J."/>
        </authorList>
    </citation>
    <scope>NUCLEOTIDE SEQUENCE</scope>
    <source>
        <strain evidence="10">G3</strain>
    </source>
</reference>
<dbReference type="GO" id="GO:0005634">
    <property type="term" value="C:nucleus"/>
    <property type="evidence" value="ECO:0000318"/>
    <property type="project" value="GO_Central"/>
</dbReference>
<accession>A2EGT4</accession>
<dbReference type="InterPro" id="IPR029052">
    <property type="entry name" value="Metallo-depent_PP-like"/>
</dbReference>
<evidence type="ECO:0000256" key="2">
    <source>
        <dbReference type="ARBA" id="ARBA00022723"/>
    </source>
</evidence>
<dbReference type="KEGG" id="tva:4766070"/>
<dbReference type="EMBL" id="DS113384">
    <property type="protein sequence ID" value="EAY08172.1"/>
    <property type="molecule type" value="Genomic_DNA"/>
</dbReference>
<dbReference type="EC" id="3.1.3.16" evidence="8"/>
<evidence type="ECO:0000313" key="11">
    <source>
        <dbReference type="Proteomes" id="UP000001542"/>
    </source>
</evidence>
<sequence>MNALNNNVQDLHDVYKCFTKRAIPGVDNDANKISLPLVDVPTLRHICGCAAEAFRRDEKIMHLNGKYIVIGDLHGHLMDLFRIFKHFGWPPRNKYLFLGDIVDRGEFSLETCTIIFLLKVLYPEHVFVIRGNHEFAEMYKTSGFGDELRNSYKEFDVSPFFDMAFCEIPIAAIINLRYLCIHGGIGPRFLNISDIEMIPRPLVGYLDDLSQSILWSDPNLYVVGFQPSSRGCGFFFGEDVCSSFLDRNCIDMIVRGHECVEKGVEFVFNRKCMTVFSASKYCNNIENKCGVVTFIEGGTFEITTFPPVKSYVLRSKSRFYSLDFFIHRLPKLPSISKQSVEAQVSFRKTPLVPMKKGISKAVSVQRLTPLKPLHSFEML</sequence>
<dbReference type="InParanoid" id="A2EGT4"/>
<gene>
    <name evidence="10" type="ORF">TVAG_302590</name>
</gene>
<dbReference type="OrthoDB" id="10459682at2759"/>
<organism evidence="10 11">
    <name type="scientific">Trichomonas vaginalis (strain ATCC PRA-98 / G3)</name>
    <dbReference type="NCBI Taxonomy" id="412133"/>
    <lineage>
        <taxon>Eukaryota</taxon>
        <taxon>Metamonada</taxon>
        <taxon>Parabasalia</taxon>
        <taxon>Trichomonadida</taxon>
        <taxon>Trichomonadidae</taxon>
        <taxon>Trichomonas</taxon>
    </lineage>
</organism>
<reference evidence="10" key="2">
    <citation type="journal article" date="2007" name="Science">
        <title>Draft genome sequence of the sexually transmitted pathogen Trichomonas vaginalis.</title>
        <authorList>
            <person name="Carlton J.M."/>
            <person name="Hirt R.P."/>
            <person name="Silva J.C."/>
            <person name="Delcher A.L."/>
            <person name="Schatz M."/>
            <person name="Zhao Q."/>
            <person name="Wortman J.R."/>
            <person name="Bidwell S.L."/>
            <person name="Alsmark U.C.M."/>
            <person name="Besteiro S."/>
            <person name="Sicheritz-Ponten T."/>
            <person name="Noel C.J."/>
            <person name="Dacks J.B."/>
            <person name="Foster P.G."/>
            <person name="Simillion C."/>
            <person name="Van de Peer Y."/>
            <person name="Miranda-Saavedra D."/>
            <person name="Barton G.J."/>
            <person name="Westrop G.D."/>
            <person name="Mueller S."/>
            <person name="Dessi D."/>
            <person name="Fiori P.L."/>
            <person name="Ren Q."/>
            <person name="Paulsen I."/>
            <person name="Zhang H."/>
            <person name="Bastida-Corcuera F.D."/>
            <person name="Simoes-Barbosa A."/>
            <person name="Brown M.T."/>
            <person name="Hayes R.D."/>
            <person name="Mukherjee M."/>
            <person name="Okumura C.Y."/>
            <person name="Schneider R."/>
            <person name="Smith A.J."/>
            <person name="Vanacova S."/>
            <person name="Villalvazo M."/>
            <person name="Haas B.J."/>
            <person name="Pertea M."/>
            <person name="Feldblyum T.V."/>
            <person name="Utterback T.R."/>
            <person name="Shu C.L."/>
            <person name="Osoegawa K."/>
            <person name="de Jong P.J."/>
            <person name="Hrdy I."/>
            <person name="Horvathova L."/>
            <person name="Zubacova Z."/>
            <person name="Dolezal P."/>
            <person name="Malik S.B."/>
            <person name="Logsdon J.M. Jr."/>
            <person name="Henze K."/>
            <person name="Gupta A."/>
            <person name="Wang C.C."/>
            <person name="Dunne R.L."/>
            <person name="Upcroft J.A."/>
            <person name="Upcroft P."/>
            <person name="White O."/>
            <person name="Salzberg S.L."/>
            <person name="Tang P."/>
            <person name="Chiu C.-H."/>
            <person name="Lee Y.-S."/>
            <person name="Embley T.M."/>
            <person name="Coombs G.H."/>
            <person name="Mottram J.C."/>
            <person name="Tachezy J."/>
            <person name="Fraser-Liggett C.M."/>
            <person name="Johnson P.J."/>
        </authorList>
    </citation>
    <scope>NUCLEOTIDE SEQUENCE [LARGE SCALE GENOMIC DNA]</scope>
    <source>
        <strain evidence="10">G3</strain>
    </source>
</reference>
<evidence type="ECO:0000256" key="4">
    <source>
        <dbReference type="ARBA" id="ARBA00022912"/>
    </source>
</evidence>
<keyword evidence="11" id="KW-1185">Reference proteome</keyword>
<keyword evidence="4" id="KW-0904">Protein phosphatase</keyword>
<keyword evidence="2" id="KW-0479">Metal-binding</keyword>
<dbReference type="GO" id="GO:0005737">
    <property type="term" value="C:cytoplasm"/>
    <property type="evidence" value="ECO:0000318"/>
    <property type="project" value="GO_Central"/>
</dbReference>
<dbReference type="CDD" id="cd00144">
    <property type="entry name" value="MPP_PPP_family"/>
    <property type="match status" value="1"/>
</dbReference>
<dbReference type="GO" id="GO:0046872">
    <property type="term" value="F:metal ion binding"/>
    <property type="evidence" value="ECO:0007669"/>
    <property type="project" value="UniProtKB-KW"/>
</dbReference>
<evidence type="ECO:0000256" key="8">
    <source>
        <dbReference type="RuleBase" id="RU004273"/>
    </source>
</evidence>
<dbReference type="VEuPathDB" id="TrichDB:TVAG_302590"/>
<evidence type="ECO:0000256" key="7">
    <source>
        <dbReference type="ARBA" id="ARBA00048336"/>
    </source>
</evidence>